<evidence type="ECO:0000256" key="2">
    <source>
        <dbReference type="ARBA" id="ARBA00022679"/>
    </source>
</evidence>
<dbReference type="GO" id="GO:0032259">
    <property type="term" value="P:methylation"/>
    <property type="evidence" value="ECO:0007669"/>
    <property type="project" value="UniProtKB-KW"/>
</dbReference>
<dbReference type="EC" id="2.1.1.-" evidence="3"/>
<dbReference type="InterPro" id="IPR003788">
    <property type="entry name" value="NDUFAF7"/>
</dbReference>
<dbReference type="SUPFAM" id="SSF53335">
    <property type="entry name" value="S-adenosyl-L-methionine-dependent methyltransferases"/>
    <property type="match status" value="1"/>
</dbReference>
<gene>
    <name evidence="3" type="ORF">MON41_10405</name>
</gene>
<reference evidence="3 4" key="1">
    <citation type="submission" date="2022-03" db="EMBL/GenBank/DDBJ databases">
        <title>Complete genome analysis of Roseomonas KG 17.1 : a prolific producer of plant growth promoters.</title>
        <authorList>
            <person name="Saadouli I."/>
            <person name="Najjari A."/>
            <person name="Mosbah A."/>
            <person name="Ouzari H.I."/>
        </authorList>
    </citation>
    <scope>NUCLEOTIDE SEQUENCE [LARGE SCALE GENOMIC DNA]</scope>
    <source>
        <strain evidence="3 4">KG17-1</strain>
    </source>
</reference>
<evidence type="ECO:0000313" key="4">
    <source>
        <dbReference type="Proteomes" id="UP001201985"/>
    </source>
</evidence>
<dbReference type="InterPro" id="IPR038375">
    <property type="entry name" value="NDUFAF7_sf"/>
</dbReference>
<dbReference type="PANTHER" id="PTHR12049:SF7">
    <property type="entry name" value="PROTEIN ARGININE METHYLTRANSFERASE NDUFAF7, MITOCHONDRIAL"/>
    <property type="match status" value="1"/>
</dbReference>
<evidence type="ECO:0000313" key="3">
    <source>
        <dbReference type="EMBL" id="MCI0754167.1"/>
    </source>
</evidence>
<sequence length="344" mass="35552">MSGGTPLGGTAGRPERLDHFMARAAAAYYAGRDPFGARGDFITAPEISQAFGECLGLWAAVVWQEMGRPDPVLLVELGPGRGTLMADALRAVAGVLPAFRAALRLHLVEQSPALREAQRRALGQADPMWHDELSSLPAGPALVLGNEFLDALPIRQFIRRGDGWRERFVQAGAFVEQDVGPGVPLPPDAPEGAVQEVSEACRAVAAMLGARLAAQGGAALFLDYGPARSGLGDSLQALSVHRAADPLAAPGTADITAHVDFQAVAEAARAAGAAVQGPLPQGMFLQSIGLVTRAAALAGAAPAHAGRQLSAAQRLIAPEGMGRLFKALALCHPALSSLPGFQPS</sequence>
<dbReference type="EMBL" id="JALBUU010000004">
    <property type="protein sequence ID" value="MCI0754167.1"/>
    <property type="molecule type" value="Genomic_DNA"/>
</dbReference>
<dbReference type="Pfam" id="PF02636">
    <property type="entry name" value="Methyltransf_28"/>
    <property type="match status" value="1"/>
</dbReference>
<keyword evidence="4" id="KW-1185">Reference proteome</keyword>
<dbReference type="Gene3D" id="3.40.50.12710">
    <property type="match status" value="1"/>
</dbReference>
<dbReference type="GO" id="GO:0008168">
    <property type="term" value="F:methyltransferase activity"/>
    <property type="evidence" value="ECO:0007669"/>
    <property type="project" value="UniProtKB-KW"/>
</dbReference>
<name>A0ABS9W4G2_9PROT</name>
<organism evidence="3 4">
    <name type="scientific">Teichococcus vastitatis</name>
    <dbReference type="NCBI Taxonomy" id="2307076"/>
    <lineage>
        <taxon>Bacteria</taxon>
        <taxon>Pseudomonadati</taxon>
        <taxon>Pseudomonadota</taxon>
        <taxon>Alphaproteobacteria</taxon>
        <taxon>Acetobacterales</taxon>
        <taxon>Roseomonadaceae</taxon>
        <taxon>Roseomonas</taxon>
    </lineage>
</organism>
<dbReference type="Proteomes" id="UP001201985">
    <property type="component" value="Unassembled WGS sequence"/>
</dbReference>
<dbReference type="InterPro" id="IPR029063">
    <property type="entry name" value="SAM-dependent_MTases_sf"/>
</dbReference>
<accession>A0ABS9W4G2</accession>
<dbReference type="PANTHER" id="PTHR12049">
    <property type="entry name" value="PROTEIN ARGININE METHYLTRANSFERASE NDUFAF7, MITOCHONDRIAL"/>
    <property type="match status" value="1"/>
</dbReference>
<keyword evidence="1 3" id="KW-0489">Methyltransferase</keyword>
<keyword evidence="2 3" id="KW-0808">Transferase</keyword>
<protein>
    <submittedName>
        <fullName evidence="3">SAM-dependent methyltransferase</fullName>
        <ecNumber evidence="3">2.1.1.-</ecNumber>
    </submittedName>
</protein>
<proteinExistence type="predicted"/>
<comment type="caution">
    <text evidence="3">The sequence shown here is derived from an EMBL/GenBank/DDBJ whole genome shotgun (WGS) entry which is preliminary data.</text>
</comment>
<evidence type="ECO:0000256" key="1">
    <source>
        <dbReference type="ARBA" id="ARBA00022603"/>
    </source>
</evidence>